<dbReference type="BioCyc" id="AMAC1300253:G12YX-1607-MONOMER"/>
<gene>
    <name evidence="2" type="ORF">I633_10015</name>
</gene>
<protein>
    <recommendedName>
        <fullName evidence="1">Transcription factor zinc-finger domain-containing protein</fullName>
    </recommendedName>
</protein>
<dbReference type="EMBL" id="CP004846">
    <property type="protein sequence ID" value="AGP77993.1"/>
    <property type="molecule type" value="Genomic_DNA"/>
</dbReference>
<dbReference type="Proteomes" id="UP000014909">
    <property type="component" value="Chromosome"/>
</dbReference>
<name>S5AMM3_9ALTE</name>
<evidence type="ECO:0000313" key="2">
    <source>
        <dbReference type="EMBL" id="AGP77993.1"/>
    </source>
</evidence>
<evidence type="ECO:0000259" key="1">
    <source>
        <dbReference type="Pfam" id="PF13453"/>
    </source>
</evidence>
<dbReference type="Pfam" id="PF13453">
    <property type="entry name" value="Zn_ribbon_TFIIB"/>
    <property type="match status" value="1"/>
</dbReference>
<dbReference type="InterPro" id="IPR027392">
    <property type="entry name" value="TF_Znf"/>
</dbReference>
<sequence>MTSEDLDKILKMKCPRTQTPLKRVTVGKVPVYYSKACGGVLLENQTLSDFENPQEKRGNVLAKHLSQFHYELDSLNKRISCPKCPDTVMLRRFYSPLHAVEIDECPSCGAIWLDTGELEKIQSLMLNEKERALLRIELMKKHERIEVKGMPHTHDNWNKRGDKVDAFFDLASYISNSW</sequence>
<organism evidence="2 3">
    <name type="scientific">Alteromonas mediterranea 615</name>
    <dbReference type="NCBI Taxonomy" id="1300253"/>
    <lineage>
        <taxon>Bacteria</taxon>
        <taxon>Pseudomonadati</taxon>
        <taxon>Pseudomonadota</taxon>
        <taxon>Gammaproteobacteria</taxon>
        <taxon>Alteromonadales</taxon>
        <taxon>Alteromonadaceae</taxon>
        <taxon>Alteromonas/Salinimonas group</taxon>
        <taxon>Alteromonas</taxon>
    </lineage>
</organism>
<feature type="domain" description="Transcription factor zinc-finger" evidence="1">
    <location>
        <begin position="81"/>
        <end position="121"/>
    </location>
</feature>
<dbReference type="KEGG" id="amh:I633_10015"/>
<evidence type="ECO:0000313" key="3">
    <source>
        <dbReference type="Proteomes" id="UP000014909"/>
    </source>
</evidence>
<reference evidence="2 3" key="1">
    <citation type="journal article" date="2013" name="Genome Biol. Evol.">
        <title>Genomic Diversity of "Deep Ecotype" Alteromonas macleodii Isolates: Evidence for Pan-Mediterranean Clonal Frames.</title>
        <authorList>
            <person name="Lopez-Perez M."/>
            <person name="Gonzaga A."/>
            <person name="Rodriguez-Valera F."/>
        </authorList>
    </citation>
    <scope>NUCLEOTIDE SEQUENCE [LARGE SCALE GENOMIC DNA]</scope>
    <source>
        <strain evidence="3">'English Channel 615'</strain>
    </source>
</reference>
<proteinExistence type="predicted"/>
<dbReference type="HOGENOM" id="CLU_133260_0_0_6"/>
<dbReference type="AlphaFoldDB" id="S5AMM3"/>
<accession>S5AMM3</accession>
<dbReference type="PATRIC" id="fig|1300253.3.peg.2089"/>